<gene>
    <name evidence="2" type="ORF">HCB27_03165</name>
</gene>
<dbReference type="Proteomes" id="UP000541735">
    <property type="component" value="Unassembled WGS sequence"/>
</dbReference>
<dbReference type="AlphaFoldDB" id="A0A7X0Z438"/>
<dbReference type="SMART" id="SM00860">
    <property type="entry name" value="SMI1_KNR4"/>
    <property type="match status" value="1"/>
</dbReference>
<accession>A0A7X0Z438</accession>
<name>A0A7X0Z438_9LIST</name>
<dbReference type="InterPro" id="IPR018958">
    <property type="entry name" value="Knr4/Smi1-like_dom"/>
</dbReference>
<feature type="domain" description="Knr4/Smi1-like" evidence="1">
    <location>
        <begin position="23"/>
        <end position="132"/>
    </location>
</feature>
<proteinExistence type="predicted"/>
<evidence type="ECO:0000259" key="1">
    <source>
        <dbReference type="SMART" id="SM00860"/>
    </source>
</evidence>
<comment type="caution">
    <text evidence="2">The sequence shown here is derived from an EMBL/GenBank/DDBJ whole genome shotgun (WGS) entry which is preliminary data.</text>
</comment>
<organism evidence="2 3">
    <name type="scientific">Listeria booriae</name>
    <dbReference type="NCBI Taxonomy" id="1552123"/>
    <lineage>
        <taxon>Bacteria</taxon>
        <taxon>Bacillati</taxon>
        <taxon>Bacillota</taxon>
        <taxon>Bacilli</taxon>
        <taxon>Bacillales</taxon>
        <taxon>Listeriaceae</taxon>
        <taxon>Listeria</taxon>
    </lineage>
</organism>
<protein>
    <submittedName>
        <fullName evidence="2">SMI1/KNR4 family protein</fullName>
    </submittedName>
</protein>
<reference evidence="2 3" key="1">
    <citation type="submission" date="2020-03" db="EMBL/GenBank/DDBJ databases">
        <title>Soil Listeria distribution.</title>
        <authorList>
            <person name="Liao J."/>
            <person name="Wiedmann M."/>
        </authorList>
    </citation>
    <scope>NUCLEOTIDE SEQUENCE [LARGE SCALE GENOMIC DNA]</scope>
    <source>
        <strain evidence="2 3">FSL L7-0259</strain>
    </source>
</reference>
<dbReference type="SUPFAM" id="SSF160631">
    <property type="entry name" value="SMI1/KNR4-like"/>
    <property type="match status" value="1"/>
</dbReference>
<dbReference type="InterPro" id="IPR037883">
    <property type="entry name" value="Knr4/Smi1-like_sf"/>
</dbReference>
<sequence>MSDKHTVQKLIEQYGEENDFTGGASSIAIKQAEELTDTQFPAAYRWFIERYGSGGVLGINIIGIGKNNTYVVSKITKQLREQFDLPNNLIVIEDCDEFYYCLNTDDSKVYFWDNIDGMGEIVALDFFSFLEERIRDMSEN</sequence>
<evidence type="ECO:0000313" key="3">
    <source>
        <dbReference type="Proteomes" id="UP000541735"/>
    </source>
</evidence>
<dbReference type="Pfam" id="PF14567">
    <property type="entry name" value="SUKH_5"/>
    <property type="match status" value="1"/>
</dbReference>
<dbReference type="EMBL" id="JAARYD010000002">
    <property type="protein sequence ID" value="MBC2175606.1"/>
    <property type="molecule type" value="Genomic_DNA"/>
</dbReference>
<dbReference type="RefSeq" id="WP_185548400.1">
    <property type="nucleotide sequence ID" value="NZ_JAARMW010000003.1"/>
</dbReference>
<dbReference type="Gene3D" id="3.40.1580.10">
    <property type="entry name" value="SMI1/KNR4-like"/>
    <property type="match status" value="1"/>
</dbReference>
<evidence type="ECO:0000313" key="2">
    <source>
        <dbReference type="EMBL" id="MBC2175606.1"/>
    </source>
</evidence>